<dbReference type="InterPro" id="IPR014948">
    <property type="entry name" value="BrxA"/>
</dbReference>
<dbReference type="Gene3D" id="1.10.3540.10">
    <property type="entry name" value="uncharacterized protein from magnetospirillum magneticum domain"/>
    <property type="match status" value="1"/>
</dbReference>
<organism evidence="1 2">
    <name type="scientific">candidate division MSBL1 archaeon SCGC-AAA259M10</name>
    <dbReference type="NCBI Taxonomy" id="1698270"/>
    <lineage>
        <taxon>Archaea</taxon>
        <taxon>Methanobacteriati</taxon>
        <taxon>Methanobacteriota</taxon>
        <taxon>candidate division MSBL1</taxon>
    </lineage>
</organism>
<keyword evidence="2" id="KW-1185">Reference proteome</keyword>
<proteinExistence type="predicted"/>
<sequence>MPSDRRYTANIHNTGSLIPESKKILKLYDKLRDVEEVREVLYKENPLSRESEGAIDKILFITRKRYLNDDPGPLIEVIKSDLNEQITNAILFYHLAKTDNLVYDLTTELLYNLHEEGTLVVNKKDVEDFLKKKEEKHPEISEWAITTRNKLIRHFLAAVKDFGLLEGSKRKKFSSYHLPSESFFYIFYRKFYDDETISEILSSKDWNLFFLDEEEIKAILNEGNRKRYIRFEESGNIRSVNPRFDSLEEYVNEIT</sequence>
<evidence type="ECO:0000313" key="2">
    <source>
        <dbReference type="Proteomes" id="UP000070341"/>
    </source>
</evidence>
<dbReference type="Pfam" id="PF08849">
    <property type="entry name" value="BrxA"/>
    <property type="match status" value="1"/>
</dbReference>
<dbReference type="EMBL" id="LHXU01000011">
    <property type="protein sequence ID" value="KXB00420.1"/>
    <property type="molecule type" value="Genomic_DNA"/>
</dbReference>
<name>A0A133V1U4_9EURY</name>
<protein>
    <submittedName>
        <fullName evidence="1">Uncharacterized protein</fullName>
    </submittedName>
</protein>
<dbReference type="Proteomes" id="UP000070341">
    <property type="component" value="Unassembled WGS sequence"/>
</dbReference>
<dbReference type="AlphaFoldDB" id="A0A133V1U4"/>
<gene>
    <name evidence="1" type="ORF">AKJ40_01345</name>
</gene>
<comment type="caution">
    <text evidence="1">The sequence shown here is derived from an EMBL/GenBank/DDBJ whole genome shotgun (WGS) entry which is preliminary data.</text>
</comment>
<reference evidence="1 2" key="1">
    <citation type="journal article" date="2016" name="Sci. Rep.">
        <title>Metabolic traits of an uncultured archaeal lineage -MSBL1- from brine pools of the Red Sea.</title>
        <authorList>
            <person name="Mwirichia R."/>
            <person name="Alam I."/>
            <person name="Rashid M."/>
            <person name="Vinu M."/>
            <person name="Ba-Alawi W."/>
            <person name="Anthony Kamau A."/>
            <person name="Kamanda Ngugi D."/>
            <person name="Goker M."/>
            <person name="Klenk H.P."/>
            <person name="Bajic V."/>
            <person name="Stingl U."/>
        </authorList>
    </citation>
    <scope>NUCLEOTIDE SEQUENCE [LARGE SCALE GENOMIC DNA]</scope>
    <source>
        <strain evidence="1">SCGC-AAA259M10</strain>
    </source>
</reference>
<evidence type="ECO:0000313" key="1">
    <source>
        <dbReference type="EMBL" id="KXB00420.1"/>
    </source>
</evidence>
<dbReference type="InterPro" id="IPR023137">
    <property type="entry name" value="BrxA_sf"/>
</dbReference>
<accession>A0A133V1U4</accession>